<dbReference type="InterPro" id="IPR035994">
    <property type="entry name" value="Nucleoside_phosphorylase_sf"/>
</dbReference>
<dbReference type="PROSITE" id="PS50294">
    <property type="entry name" value="WD_REPEATS_REGION"/>
    <property type="match status" value="3"/>
</dbReference>
<keyword evidence="4" id="KW-0472">Membrane</keyword>
<dbReference type="OrthoDB" id="10004862at2759"/>
<dbReference type="InterPro" id="IPR015943">
    <property type="entry name" value="WD40/YVTN_repeat-like_dom_sf"/>
</dbReference>
<dbReference type="PANTHER" id="PTHR46082">
    <property type="entry name" value="ATP/GTP-BINDING PROTEIN-RELATED"/>
    <property type="match status" value="1"/>
</dbReference>
<comment type="caution">
    <text evidence="6">The sequence shown here is derived from an EMBL/GenBank/DDBJ whole genome shotgun (WGS) entry which is preliminary data.</text>
</comment>
<gene>
    <name evidence="6" type="ORF">PSALAMII_LOCUS5806</name>
</gene>
<keyword evidence="4" id="KW-0812">Transmembrane</keyword>
<dbReference type="InterPro" id="IPR001680">
    <property type="entry name" value="WD40_rpt"/>
</dbReference>
<dbReference type="InterPro" id="IPR036322">
    <property type="entry name" value="WD40_repeat_dom_sf"/>
</dbReference>
<accession>A0A9W4NLU0</accession>
<dbReference type="PANTHER" id="PTHR46082:SF6">
    <property type="entry name" value="AAA+ ATPASE DOMAIN-CONTAINING PROTEIN-RELATED"/>
    <property type="match status" value="1"/>
</dbReference>
<dbReference type="Gene3D" id="2.130.10.10">
    <property type="entry name" value="YVTN repeat-like/Quinoprotein amine dehydrogenase"/>
    <property type="match status" value="4"/>
</dbReference>
<evidence type="ECO:0000313" key="6">
    <source>
        <dbReference type="EMBL" id="CAG8381999.1"/>
    </source>
</evidence>
<evidence type="ECO:0000256" key="3">
    <source>
        <dbReference type="PROSITE-ProRule" id="PRU00221"/>
    </source>
</evidence>
<dbReference type="SUPFAM" id="SSF50978">
    <property type="entry name" value="WD40 repeat-like"/>
    <property type="match status" value="2"/>
</dbReference>
<evidence type="ECO:0000313" key="7">
    <source>
        <dbReference type="Proteomes" id="UP001152592"/>
    </source>
</evidence>
<feature type="repeat" description="WD" evidence="3">
    <location>
        <begin position="925"/>
        <end position="962"/>
    </location>
</feature>
<dbReference type="SUPFAM" id="SSF53167">
    <property type="entry name" value="Purine and uridine phosphorylases"/>
    <property type="match status" value="1"/>
</dbReference>
<dbReference type="PRINTS" id="PR00320">
    <property type="entry name" value="GPROTEINBRPT"/>
</dbReference>
<dbReference type="InterPro" id="IPR007111">
    <property type="entry name" value="NACHT_NTPase"/>
</dbReference>
<dbReference type="PROSITE" id="PS00678">
    <property type="entry name" value="WD_REPEATS_1"/>
    <property type="match status" value="2"/>
</dbReference>
<evidence type="ECO:0000256" key="1">
    <source>
        <dbReference type="ARBA" id="ARBA00022574"/>
    </source>
</evidence>
<dbReference type="InterPro" id="IPR056884">
    <property type="entry name" value="NPHP3-like_N"/>
</dbReference>
<dbReference type="Pfam" id="PF00400">
    <property type="entry name" value="WD40"/>
    <property type="match status" value="4"/>
</dbReference>
<evidence type="ECO:0000259" key="5">
    <source>
        <dbReference type="PROSITE" id="PS50837"/>
    </source>
</evidence>
<sequence length="1735" mass="195954">MRPTTREEFEIAIICALPREADPIRALFDEEYDDHEKFGQLPRDVNVYTNGRIGEHHVVLCYMPSMGKGMAAGVASSLRLSYPSIQLALVVGVCGAVPFPTPSTEIVLGDVIISDSLVEYDFGRQYPDQFVRKRDPKNALGRPIREIRTILSSLQTHEIRQAYNETMLRHVRTLADRKPLWNYPGVEHDVLRSDIPCAFHDAEDDDQTFTGDTLGNRDPCAHAKACIIYRKRLEEDKVHPVCHIGTMASADTVMKSLKHRDQIVAEDGVIGFEMEGAGIWDNMPCVIIKGVCDYADRHKKKSWQDYAAATAACAAKAFLKYWRPHKRTVIPEIDKNCLKDLLLTDPRDDKLRIEQNKGGLLQESISWILQHPTFQQWQQNEDTKALWIRGDAGKGKTMLMIGLIDELTRKAETGTASDEDSTLISYFLCQGSDSRFNNATAVLRGLLYLITAQRPQLLRYLRSRYEPAGRHLFEGLNAFYSLSEIFLNLLQDSQLPRLCIIIDAVDECETELPQLLGLITHTKVLNSNIKWILSSRNRDDIGQHLDGRSSITSLRLESVPQQISQAMTNFVNTRVSQLPALKDHIDLQEELKSQICQKANGTFLWAALVITELGKDVFPVEMPEVLHETPAGLIPLFQKMMEKMEQLHPRNLKRCLRVLAAAALAYRPLHLLEMRTVSGLSETISSITDLERIVNMCSSFLSTRENHVFFVHQSAKDYLISNYSDVIFNNGSQEAHYEIYSHSLEVMSRNLHRDICELNVSGPIDVEPSRRTSALIAVEYSCLHWFDHLCQGSEGSPDFEQEFTDEGKLHCFFIAHLPHLLEVLGILREIARGISIIRRLQQNVKVNQSPDFAKLLHDSLRWTLAYGAMMEKAPLQVYSGALVFSPENSAMKRLFWEQRLPFVDSVIGVQKEWSHSRHVLEGHGTSEITQACFSPDGKALATASADGLIRVWDTSTGIVIQYLESHQQAVTWLSYLKSNESLASASLDGTVRAWDTKRAMSEEIFKSDEEVVTAAFCPISECFIIGLGSGRILLRNDSKSTWIQIFPHEVTNEEYFRVILKRLWHQLDDSDDPGVSAEEQFAESWCSEAGIESVARIIGDENPDCGKILDWLFENNILMLMINLCLESIKISPNSQVVAFAWRSRTIRLWYRQENAWKRIDLDDRFCTALEFSPDGLLLAIGSSDGLVHVWDMTVGCWKQKLEYTVNTEEDVSSILFCRDGHSVLWTKGTSIFHQRLGTQPSTTRTQSFEQTIIAIAFSPGFSQFALTDIQGKVSLWDTDASALDPVGKRILNIHPGSWQSLISSIYLGTVSLFLRNVTQEQIHWPGFIRELPKYAILVAICGLIVTAVMGVRVYIGDNKKRREQANKGILALLGDPEWTETIFGDDTGFSKGHHGAITSIKLSPDGRTVATSSSFAIHLYDLPTRSRKFQLQFRDDPKTPSAGELSWLPDGRISSLSIHGAAMLLDINTRACTKYFECDETCWRHSEFSIDGRLMLLIPVGTTMELWNTVTLSRISTLEHQYLVRKASFSPGSQTLVYASGGFFCLWDIQSCALIYTDGVEDVDGFVWSSNSLALAVTFQNDQVRVFDVTQLTWKHTFEVEDANTRLISFSPDGQIIALGSAGESICFRDTESGICQSTLDLDSRLEYLSYSEDGKFLETNQGRIEIDSREPKLQRQSRTFADKVSLADSWISCDDQKIVWLPPDYRSEVWEICDSTIVMGQHTGRIVFLELRI</sequence>
<dbReference type="Proteomes" id="UP001152592">
    <property type="component" value="Unassembled WGS sequence"/>
</dbReference>
<evidence type="ECO:0000256" key="2">
    <source>
        <dbReference type="ARBA" id="ARBA00022737"/>
    </source>
</evidence>
<dbReference type="PROSITE" id="PS50082">
    <property type="entry name" value="WD_REPEATS_2"/>
    <property type="match status" value="3"/>
</dbReference>
<keyword evidence="2" id="KW-0677">Repeat</keyword>
<dbReference type="EMBL" id="CAJVPD010000237">
    <property type="protein sequence ID" value="CAG8381999.1"/>
    <property type="molecule type" value="Genomic_DNA"/>
</dbReference>
<evidence type="ECO:0000256" key="4">
    <source>
        <dbReference type="SAM" id="Phobius"/>
    </source>
</evidence>
<dbReference type="InterPro" id="IPR019775">
    <property type="entry name" value="WD40_repeat_CS"/>
</dbReference>
<dbReference type="Pfam" id="PF24883">
    <property type="entry name" value="NPHP3_N"/>
    <property type="match status" value="1"/>
</dbReference>
<dbReference type="InterPro" id="IPR020472">
    <property type="entry name" value="WD40_PAC1"/>
</dbReference>
<dbReference type="GO" id="GO:0009116">
    <property type="term" value="P:nucleoside metabolic process"/>
    <property type="evidence" value="ECO:0007669"/>
    <property type="project" value="InterPro"/>
</dbReference>
<dbReference type="SUPFAM" id="SSF52540">
    <property type="entry name" value="P-loop containing nucleoside triphosphate hydrolases"/>
    <property type="match status" value="1"/>
</dbReference>
<dbReference type="InterPro" id="IPR053137">
    <property type="entry name" value="NLR-like"/>
</dbReference>
<dbReference type="Pfam" id="PF01048">
    <property type="entry name" value="PNP_UDP_1"/>
    <property type="match status" value="1"/>
</dbReference>
<dbReference type="PROSITE" id="PS50837">
    <property type="entry name" value="NACHT"/>
    <property type="match status" value="1"/>
</dbReference>
<dbReference type="GO" id="GO:0003824">
    <property type="term" value="F:catalytic activity"/>
    <property type="evidence" value="ECO:0007669"/>
    <property type="project" value="InterPro"/>
</dbReference>
<dbReference type="Gene3D" id="3.40.50.300">
    <property type="entry name" value="P-loop containing nucleotide triphosphate hydrolases"/>
    <property type="match status" value="1"/>
</dbReference>
<name>A0A9W4NLU0_9EURO</name>
<reference evidence="6" key="1">
    <citation type="submission" date="2021-07" db="EMBL/GenBank/DDBJ databases">
        <authorList>
            <person name="Branca A.L. A."/>
        </authorList>
    </citation>
    <scope>NUCLEOTIDE SEQUENCE</scope>
</reference>
<dbReference type="Gene3D" id="3.40.50.1580">
    <property type="entry name" value="Nucleoside phosphorylase domain"/>
    <property type="match status" value="1"/>
</dbReference>
<feature type="repeat" description="WD" evidence="3">
    <location>
        <begin position="1168"/>
        <end position="1193"/>
    </location>
</feature>
<dbReference type="InterPro" id="IPR027417">
    <property type="entry name" value="P-loop_NTPase"/>
</dbReference>
<dbReference type="InterPro" id="IPR000845">
    <property type="entry name" value="Nucleoside_phosphorylase_d"/>
</dbReference>
<proteinExistence type="predicted"/>
<keyword evidence="4" id="KW-1133">Transmembrane helix</keyword>
<feature type="domain" description="NACHT" evidence="5">
    <location>
        <begin position="384"/>
        <end position="536"/>
    </location>
</feature>
<feature type="repeat" description="WD" evidence="3">
    <location>
        <begin position="963"/>
        <end position="1004"/>
    </location>
</feature>
<feature type="transmembrane region" description="Helical" evidence="4">
    <location>
        <begin position="1335"/>
        <end position="1356"/>
    </location>
</feature>
<keyword evidence="1 3" id="KW-0853">WD repeat</keyword>
<dbReference type="SMART" id="SM00320">
    <property type="entry name" value="WD40"/>
    <property type="match status" value="9"/>
</dbReference>
<protein>
    <recommendedName>
        <fullName evidence="5">NACHT domain-containing protein</fullName>
    </recommendedName>
</protein>
<organism evidence="6 7">
    <name type="scientific">Penicillium salamii</name>
    <dbReference type="NCBI Taxonomy" id="1612424"/>
    <lineage>
        <taxon>Eukaryota</taxon>
        <taxon>Fungi</taxon>
        <taxon>Dikarya</taxon>
        <taxon>Ascomycota</taxon>
        <taxon>Pezizomycotina</taxon>
        <taxon>Eurotiomycetes</taxon>
        <taxon>Eurotiomycetidae</taxon>
        <taxon>Eurotiales</taxon>
        <taxon>Aspergillaceae</taxon>
        <taxon>Penicillium</taxon>
    </lineage>
</organism>